<name>Q8C0N8_MOUSE</name>
<dbReference type="MGI" id="MGI:1925584">
    <property type="gene designation" value="Cdk19"/>
</dbReference>
<accession>Q8C0N8</accession>
<proteinExistence type="evidence at transcript level"/>
<organism evidence="1">
    <name type="scientific">Mus musculus</name>
    <name type="common">Mouse</name>
    <dbReference type="NCBI Taxonomy" id="10090"/>
    <lineage>
        <taxon>Eukaryota</taxon>
        <taxon>Metazoa</taxon>
        <taxon>Chordata</taxon>
        <taxon>Craniata</taxon>
        <taxon>Vertebrata</taxon>
        <taxon>Euteleostomi</taxon>
        <taxon>Mammalia</taxon>
        <taxon>Eutheria</taxon>
        <taxon>Euarchontoglires</taxon>
        <taxon>Glires</taxon>
        <taxon>Rodentia</taxon>
        <taxon>Myomorpha</taxon>
        <taxon>Muroidea</taxon>
        <taxon>Muridae</taxon>
        <taxon>Murinae</taxon>
        <taxon>Mus</taxon>
        <taxon>Mus</taxon>
    </lineage>
</organism>
<gene>
    <name evidence="2" type="primary">Cdk19</name>
    <name evidence="2" type="synonym">Cdc2l6</name>
</gene>
<evidence type="ECO:0000313" key="2">
    <source>
        <dbReference type="MGI" id="MGI:1925584"/>
    </source>
</evidence>
<reference evidence="1" key="1">
    <citation type="journal article" date="1999" name="Methods Enzymol.">
        <title>High-efficiency full-length cDNA cloning.</title>
        <authorList>
            <person name="Carninci P."/>
            <person name="Hayashizaki Y."/>
        </authorList>
    </citation>
    <scope>NUCLEOTIDE SEQUENCE</scope>
    <source>
        <strain evidence="1">C57BL/6J</strain>
        <tissue evidence="1">Testis</tissue>
    </source>
</reference>
<reference evidence="1" key="3">
    <citation type="journal article" date="2000" name="Genome Res.">
        <title>RIKEN integrated sequence analysis (RISA) system--384-format sequencing pipeline with 384 multicapillary sequencer.</title>
        <authorList>
            <person name="Shibata K."/>
            <person name="Itoh M."/>
            <person name="Aizawa K."/>
            <person name="Nagaoka S."/>
            <person name="Sasaki N."/>
            <person name="Carninci P."/>
            <person name="Konno H."/>
            <person name="Akiyama J."/>
            <person name="Nishi K."/>
            <person name="Kitsunai T."/>
            <person name="Tashiro H."/>
            <person name="Itoh M."/>
            <person name="Sumi N."/>
            <person name="Ishii Y."/>
            <person name="Nakamura S."/>
            <person name="Hazama M."/>
            <person name="Nishine T."/>
            <person name="Harada A."/>
            <person name="Yamamoto R."/>
            <person name="Matsumoto H."/>
            <person name="Sakaguchi S."/>
            <person name="Ikegami T."/>
            <person name="Kashiwagi K."/>
            <person name="Fujiwake S."/>
            <person name="Inoue K."/>
            <person name="Togawa Y."/>
            <person name="Izawa M."/>
            <person name="Ohara E."/>
            <person name="Watahiki M."/>
            <person name="Yoneda Y."/>
            <person name="Ishikawa T."/>
            <person name="Ozawa K."/>
            <person name="Tanaka T."/>
            <person name="Matsuura S."/>
            <person name="Kawai J."/>
            <person name="Okazaki Y."/>
            <person name="Muramatsu M."/>
            <person name="Inoue Y."/>
            <person name="Kira A."/>
            <person name="Hayashizaki Y."/>
        </authorList>
    </citation>
    <scope>NUCLEOTIDE SEQUENCE</scope>
    <source>
        <strain evidence="1">C57BL/6J</strain>
        <tissue evidence="1">Testis</tissue>
    </source>
</reference>
<reference evidence="1" key="5">
    <citation type="submission" date="2001-07" db="EMBL/GenBank/DDBJ databases">
        <authorList>
            <person name="Adachi J."/>
            <person name="Aizawa K."/>
            <person name="Akimura T."/>
            <person name="Arakawa T."/>
            <person name="Bono H."/>
            <person name="Carninci P."/>
            <person name="Fukuda S."/>
            <person name="Furuno M."/>
            <person name="Hanagaki T."/>
            <person name="Hara A."/>
            <person name="Hashizume W."/>
            <person name="Hayashida K."/>
            <person name="Hayatsu N."/>
            <person name="Hiramoto K."/>
            <person name="Hiraoka T."/>
            <person name="Hirozane T."/>
            <person name="Hori F."/>
            <person name="Imotani K."/>
            <person name="Ishii Y."/>
            <person name="Itoh M."/>
            <person name="Kagawa I."/>
            <person name="Kasukawa T."/>
            <person name="Katoh H."/>
            <person name="Kawai J."/>
            <person name="Kojima Y."/>
            <person name="Kondo S."/>
            <person name="Konno H."/>
            <person name="Kouda M."/>
            <person name="Koya S."/>
            <person name="Kurihara C."/>
            <person name="Matsuyama T."/>
            <person name="Miyazaki A."/>
            <person name="Murata M."/>
            <person name="Nakamura M."/>
            <person name="Nishi K."/>
            <person name="Nomura K."/>
            <person name="Numazaki R."/>
            <person name="Ohno M."/>
            <person name="Ohsato N."/>
            <person name="Okazaki Y."/>
            <person name="Saito R."/>
            <person name="Saitoh H."/>
            <person name="Sakai C."/>
            <person name="Sakai K."/>
            <person name="Sakazume N."/>
            <person name="Sano H."/>
            <person name="Sasaki D."/>
            <person name="Shibata K."/>
            <person name="Shinagawa A."/>
            <person name="Shiraki T."/>
            <person name="Sogabe Y."/>
            <person name="Tagami M."/>
            <person name="Tagawa A."/>
            <person name="Takahashi F."/>
            <person name="Takaku-Akahira S."/>
            <person name="Takeda Y."/>
            <person name="Tanaka T."/>
            <person name="Tomaru A."/>
            <person name="Toya T."/>
            <person name="Yasunishi A."/>
            <person name="Muramatsu M."/>
            <person name="Hayashizaki Y."/>
        </authorList>
    </citation>
    <scope>NUCLEOTIDE SEQUENCE</scope>
    <source>
        <strain evidence="1">C57BL/6J</strain>
        <tissue evidence="1">Testis</tissue>
    </source>
</reference>
<sequence>MHLHIHRTVLVKLTQTGHFVICFQYSVFQDIARKLHSLYSWVPHHCTDSGPLIFSSCLRVGNVPSTLRNNFCSLFPFSVKEAKPFVYMKAIVYGVGPLMGPVKLLKGGAYLFEPRVMVISL</sequence>
<dbReference type="EMBL" id="AK030146">
    <property type="protein sequence ID" value="BAC26808.1"/>
    <property type="molecule type" value="mRNA"/>
</dbReference>
<dbReference type="AlphaFoldDB" id="Q8C0N8"/>
<reference evidence="1" key="7">
    <citation type="journal article" date="2005" name="Science">
        <title>The Transcriptional Landscape of the Mammalian Genome.</title>
        <authorList>
            <consortium name="The FANTOM Consortium"/>
            <consortium name="Riken Genome Exploration Research Group and Genome Science Group (Genome Network Project Core Group)"/>
        </authorList>
    </citation>
    <scope>NUCLEOTIDE SEQUENCE</scope>
    <source>
        <strain evidence="1">C57BL/6J</strain>
        <tissue evidence="1">Testis</tissue>
    </source>
</reference>
<reference evidence="1" key="6">
    <citation type="journal article" date="2002" name="Nature">
        <title>Analysis of the mouse transcriptome based on functional annotation of 60,770 full-length cDNAs.</title>
        <authorList>
            <consortium name="The FANTOM Consortium and the RIKEN Genome Exploration Research Group Phase I and II Team"/>
        </authorList>
    </citation>
    <scope>NUCLEOTIDE SEQUENCE</scope>
    <source>
        <strain evidence="1">C57BL/6J</strain>
        <tissue evidence="1">Testis</tissue>
    </source>
</reference>
<dbReference type="AGR" id="MGI:1925584"/>
<reference evidence="1" key="4">
    <citation type="journal article" date="2001" name="Nature">
        <title>Functional annotation of a full-length mouse cDNA collection.</title>
        <authorList>
            <consortium name="The RIKEN Genome Exploration Research Group Phase II Team and the FANTOM Consortium"/>
        </authorList>
    </citation>
    <scope>NUCLEOTIDE SEQUENCE</scope>
    <source>
        <strain evidence="1">C57BL/6J</strain>
        <tissue evidence="1">Testis</tissue>
    </source>
</reference>
<reference evidence="1" key="8">
    <citation type="journal article" date="2005" name="Science">
        <title>Antisense Transcription in the Mammalian Transcriptome.</title>
        <authorList>
            <consortium name="RIKEN Genome Exploration Research Group and Genome Science Group (Genome Network Project Core Group) and the FANTOM Consortium"/>
        </authorList>
    </citation>
    <scope>NUCLEOTIDE SEQUENCE</scope>
    <source>
        <strain evidence="1">C57BL/6J</strain>
        <tissue evidence="1">Testis</tissue>
    </source>
</reference>
<reference evidence="1" key="2">
    <citation type="journal article" date="2000" name="Genome Res.">
        <title>Normalization and subtraction of cap-trapper-selected cDNAs to prepare full-length cDNA libraries for rapid discovery of new genes.</title>
        <authorList>
            <person name="Carninci P."/>
            <person name="Shibata Y."/>
            <person name="Hayatsu N."/>
            <person name="Sugahara Y."/>
            <person name="Shibata K."/>
            <person name="Itoh M."/>
            <person name="Konno H."/>
            <person name="Okazaki Y."/>
            <person name="Muramatsu M."/>
            <person name="Hayashizaki Y."/>
        </authorList>
    </citation>
    <scope>NUCLEOTIDE SEQUENCE</scope>
    <source>
        <strain evidence="1">C57BL/6J</strain>
        <tissue evidence="1">Testis</tissue>
    </source>
</reference>
<protein>
    <submittedName>
        <fullName evidence="1">Uncharacterized protein</fullName>
    </submittedName>
</protein>
<evidence type="ECO:0000313" key="1">
    <source>
        <dbReference type="EMBL" id="BAC26808.1"/>
    </source>
</evidence>